<name>A0ABY2WFR6_9FLAO</name>
<sequence length="382" mass="43871">MQNHFNKKQPTFNPKLRMMTTKIFVSILFSLSVVTIIYQGKPTLDKTLESISDSYWITKGNNKFGAYKISEVSHRNVAHIKTSNEGLELRISTDIDSLELLLLPNDTIPIEIYPRERKTPSTIKIIGIPSKPIKHRLSFLDKSKQSKFQYEYPVLTADYMSLLMETYHLEAIQKDAKTDIEILTAVTSWAHRQWNHDGGNVPSKADTHTILQEVAQGKNFRCVEYSIVISELMQALGYQARVLGLKRKECETMLTSAGHAVAEVFLPELNKWVFADGQFNAIPFLDGKPLNAVEFQDALTEDASTQRLQVQNTEIPFEEYAEWVYPYLHYFDFKVQFKDTSVTQNSLMLVPLKERSPKYFQKKWGVGNCLYTSNISDFYAKP</sequence>
<keyword evidence="1" id="KW-1133">Transmembrane helix</keyword>
<feature type="domain" description="Transglutaminase-like" evidence="2">
    <location>
        <begin position="172"/>
        <end position="276"/>
    </location>
</feature>
<evidence type="ECO:0000259" key="2">
    <source>
        <dbReference type="Pfam" id="PF01841"/>
    </source>
</evidence>
<comment type="caution">
    <text evidence="3">The sequence shown here is derived from an EMBL/GenBank/DDBJ whole genome shotgun (WGS) entry which is preliminary data.</text>
</comment>
<dbReference type="Pfam" id="PF01841">
    <property type="entry name" value="Transglut_core"/>
    <property type="match status" value="1"/>
</dbReference>
<dbReference type="InterPro" id="IPR038765">
    <property type="entry name" value="Papain-like_cys_pep_sf"/>
</dbReference>
<dbReference type="Gene3D" id="3.10.620.30">
    <property type="match status" value="1"/>
</dbReference>
<keyword evidence="4" id="KW-1185">Reference proteome</keyword>
<protein>
    <submittedName>
        <fullName evidence="3">Transglutaminase domain-containing protein</fullName>
    </submittedName>
</protein>
<dbReference type="InterPro" id="IPR002931">
    <property type="entry name" value="Transglutaminase-like"/>
</dbReference>
<feature type="transmembrane region" description="Helical" evidence="1">
    <location>
        <begin position="21"/>
        <end position="40"/>
    </location>
</feature>
<dbReference type="Proteomes" id="UP000751614">
    <property type="component" value="Unassembled WGS sequence"/>
</dbReference>
<dbReference type="EMBL" id="VCNI01000008">
    <property type="protein sequence ID" value="TMU50392.1"/>
    <property type="molecule type" value="Genomic_DNA"/>
</dbReference>
<evidence type="ECO:0000256" key="1">
    <source>
        <dbReference type="SAM" id="Phobius"/>
    </source>
</evidence>
<accession>A0ABY2WFR6</accession>
<dbReference type="SUPFAM" id="SSF54001">
    <property type="entry name" value="Cysteine proteinases"/>
    <property type="match status" value="1"/>
</dbReference>
<gene>
    <name evidence="3" type="ORF">FGG15_19790</name>
</gene>
<evidence type="ECO:0000313" key="4">
    <source>
        <dbReference type="Proteomes" id="UP000751614"/>
    </source>
</evidence>
<evidence type="ECO:0000313" key="3">
    <source>
        <dbReference type="EMBL" id="TMU50392.1"/>
    </source>
</evidence>
<reference evidence="3 4" key="1">
    <citation type="submission" date="2019-05" db="EMBL/GenBank/DDBJ databases">
        <title>Flagellimonas sp. AsT0115, sp. nov., isolated from a marine red algae, Asparagopsis taxiformis.</title>
        <authorList>
            <person name="Kim J."/>
            <person name="Jeong S.E."/>
            <person name="Jeon C.O."/>
        </authorList>
    </citation>
    <scope>NUCLEOTIDE SEQUENCE [LARGE SCALE GENOMIC DNA]</scope>
    <source>
        <strain evidence="3 4">AsT0115</strain>
    </source>
</reference>
<organism evidence="3 4">
    <name type="scientific">Flagellimonas algicola</name>
    <dbReference type="NCBI Taxonomy" id="2583815"/>
    <lineage>
        <taxon>Bacteria</taxon>
        <taxon>Pseudomonadati</taxon>
        <taxon>Bacteroidota</taxon>
        <taxon>Flavobacteriia</taxon>
        <taxon>Flavobacteriales</taxon>
        <taxon>Flavobacteriaceae</taxon>
        <taxon>Flagellimonas</taxon>
    </lineage>
</organism>
<keyword evidence="1" id="KW-0472">Membrane</keyword>
<keyword evidence="1" id="KW-0812">Transmembrane</keyword>
<proteinExistence type="predicted"/>